<dbReference type="InterPro" id="IPR008457">
    <property type="entry name" value="Cu-R_CopD_dom"/>
</dbReference>
<proteinExistence type="predicted"/>
<sequence length="148" mass="16480">MALHHFILIVHLIAATIWVGGHLTLCIIFLPEALRKKDPSIILKFERQFEPLGMSALLTLAVSGIWMAYDFGITLGTWFSFSGGFEKVVSIKLLLLFLTIICALIAQFRIIPNLNQYNLNKMAVLIITVTLIGVTMLILGSTFRYGGL</sequence>
<feature type="domain" description="Copper resistance protein D" evidence="2">
    <location>
        <begin position="45"/>
        <end position="140"/>
    </location>
</feature>
<keyword evidence="1" id="KW-0472">Membrane</keyword>
<dbReference type="OrthoDB" id="1162754at2"/>
<evidence type="ECO:0000313" key="3">
    <source>
        <dbReference type="EMBL" id="OIV40160.1"/>
    </source>
</evidence>
<evidence type="ECO:0000256" key="1">
    <source>
        <dbReference type="SAM" id="Phobius"/>
    </source>
</evidence>
<evidence type="ECO:0000313" key="4">
    <source>
        <dbReference type="Proteomes" id="UP000182826"/>
    </source>
</evidence>
<keyword evidence="1" id="KW-1133">Transmembrane helix</keyword>
<organism evidence="3 4">
    <name type="scientific">Flavobacterium johnsoniae</name>
    <name type="common">Cytophaga johnsonae</name>
    <dbReference type="NCBI Taxonomy" id="986"/>
    <lineage>
        <taxon>Bacteria</taxon>
        <taxon>Pseudomonadati</taxon>
        <taxon>Bacteroidota</taxon>
        <taxon>Flavobacteriia</taxon>
        <taxon>Flavobacteriales</taxon>
        <taxon>Flavobacteriaceae</taxon>
        <taxon>Flavobacterium</taxon>
    </lineage>
</organism>
<dbReference type="GO" id="GO:0016020">
    <property type="term" value="C:membrane"/>
    <property type="evidence" value="ECO:0007669"/>
    <property type="project" value="InterPro"/>
</dbReference>
<feature type="transmembrane region" description="Helical" evidence="1">
    <location>
        <begin position="123"/>
        <end position="143"/>
    </location>
</feature>
<dbReference type="AlphaFoldDB" id="A0A1J7CF67"/>
<dbReference type="Proteomes" id="UP000182826">
    <property type="component" value="Unassembled WGS sequence"/>
</dbReference>
<feature type="transmembrane region" description="Helical" evidence="1">
    <location>
        <begin position="6"/>
        <end position="30"/>
    </location>
</feature>
<dbReference type="RefSeq" id="WP_071638285.1">
    <property type="nucleotide sequence ID" value="NZ_MLFK01000010.1"/>
</dbReference>
<keyword evidence="4" id="KW-1185">Reference proteome</keyword>
<gene>
    <name evidence="3" type="ORF">BKM63_19620</name>
</gene>
<protein>
    <submittedName>
        <fullName evidence="3">Copper resistance protein CopD</fullName>
    </submittedName>
</protein>
<dbReference type="EMBL" id="MLFK01000010">
    <property type="protein sequence ID" value="OIV40160.1"/>
    <property type="molecule type" value="Genomic_DNA"/>
</dbReference>
<comment type="caution">
    <text evidence="3">The sequence shown here is derived from an EMBL/GenBank/DDBJ whole genome shotgun (WGS) entry which is preliminary data.</text>
</comment>
<feature type="transmembrane region" description="Helical" evidence="1">
    <location>
        <begin position="89"/>
        <end position="111"/>
    </location>
</feature>
<dbReference type="Pfam" id="PF05425">
    <property type="entry name" value="CopD"/>
    <property type="match status" value="1"/>
</dbReference>
<reference evidence="3 4" key="1">
    <citation type="submission" date="2016-10" db="EMBL/GenBank/DDBJ databases">
        <title>Draft Genome Sequence of Rhizobacteria Flavobacterium johnsoniae CI04.</title>
        <authorList>
            <person name="Bravo J.I."/>
            <person name="Lozano G.L."/>
            <person name="Handelsman J."/>
        </authorList>
    </citation>
    <scope>NUCLEOTIDE SEQUENCE [LARGE SCALE GENOMIC DNA]</scope>
    <source>
        <strain evidence="3 4">CI04</strain>
    </source>
</reference>
<keyword evidence="1" id="KW-0812">Transmembrane</keyword>
<accession>A0A1J7CF67</accession>
<name>A0A1J7CF67_FLAJO</name>
<evidence type="ECO:0000259" key="2">
    <source>
        <dbReference type="Pfam" id="PF05425"/>
    </source>
</evidence>